<keyword evidence="4 6" id="KW-0539">Nucleus</keyword>
<comment type="caution">
    <text evidence="8">The sequence shown here is derived from an EMBL/GenBank/DDBJ whole genome shotgun (WGS) entry which is preliminary data.</text>
</comment>
<evidence type="ECO:0000313" key="9">
    <source>
        <dbReference type="Proteomes" id="UP001224775"/>
    </source>
</evidence>
<evidence type="ECO:0000256" key="5">
    <source>
        <dbReference type="PROSITE-ProRule" id="PRU00808"/>
    </source>
</evidence>
<sequence>MASSGSGYDLSSSTFSPDGRIFQVEYAHKAVENAGTALGLRCSDGVVLAVEKPLITKMLVKETTGRRVHTVDEYAGVAITGFVSDGRQIVNRAREEASNYDETYGTKIPPRTLANRLSAYVHYFTLHGALRPFGCSTLIAAYDPATKHHSLHMVEPSGVTYEYYGAAAGRGRQPARTEMEKLAINPKQVAASGDGEGTLITCAEAVKQLAKIIYSLHDEAKDKPFELEMSWLCEGSGWKHVGVPKKVIKEATVWAKKEIEEAEGEESEEEDDEMEE</sequence>
<dbReference type="PANTHER" id="PTHR11599">
    <property type="entry name" value="PROTEASOME SUBUNIT ALPHA/BETA"/>
    <property type="match status" value="1"/>
</dbReference>
<dbReference type="GO" id="GO:0006511">
    <property type="term" value="P:ubiquitin-dependent protein catabolic process"/>
    <property type="evidence" value="ECO:0007669"/>
    <property type="project" value="InterPro"/>
</dbReference>
<keyword evidence="2 6" id="KW-0963">Cytoplasm</keyword>
<gene>
    <name evidence="8" type="ORF">QTG54_003370</name>
</gene>
<organism evidence="8 9">
    <name type="scientific">Skeletonema marinoi</name>
    <dbReference type="NCBI Taxonomy" id="267567"/>
    <lineage>
        <taxon>Eukaryota</taxon>
        <taxon>Sar</taxon>
        <taxon>Stramenopiles</taxon>
        <taxon>Ochrophyta</taxon>
        <taxon>Bacillariophyta</taxon>
        <taxon>Coscinodiscophyceae</taxon>
        <taxon>Thalassiosirophycidae</taxon>
        <taxon>Thalassiosirales</taxon>
        <taxon>Skeletonemataceae</taxon>
        <taxon>Skeletonema</taxon>
        <taxon>Skeletonema marinoi-dohrnii complex</taxon>
    </lineage>
</organism>
<proteinExistence type="inferred from homology"/>
<dbReference type="AlphaFoldDB" id="A0AAD8YF99"/>
<dbReference type="GO" id="GO:0019773">
    <property type="term" value="C:proteasome core complex, alpha-subunit complex"/>
    <property type="evidence" value="ECO:0007669"/>
    <property type="project" value="UniProtKB-UniRule"/>
</dbReference>
<dbReference type="CDD" id="cd03751">
    <property type="entry name" value="proteasome_alpha_type_3"/>
    <property type="match status" value="1"/>
</dbReference>
<evidence type="ECO:0000256" key="2">
    <source>
        <dbReference type="ARBA" id="ARBA00022490"/>
    </source>
</evidence>
<dbReference type="PROSITE" id="PS00388">
    <property type="entry name" value="PROTEASOME_ALPHA_1"/>
    <property type="match status" value="1"/>
</dbReference>
<dbReference type="InterPro" id="IPR050115">
    <property type="entry name" value="Proteasome_alpha"/>
</dbReference>
<dbReference type="GO" id="GO:0005634">
    <property type="term" value="C:nucleus"/>
    <property type="evidence" value="ECO:0007669"/>
    <property type="project" value="UniProtKB-SubCell"/>
</dbReference>
<dbReference type="PROSITE" id="PS51475">
    <property type="entry name" value="PROTEASOME_ALPHA_2"/>
    <property type="match status" value="1"/>
</dbReference>
<evidence type="ECO:0000259" key="7">
    <source>
        <dbReference type="PROSITE" id="PS00388"/>
    </source>
</evidence>
<dbReference type="SUPFAM" id="SSF56235">
    <property type="entry name" value="N-terminal nucleophile aminohydrolases (Ntn hydrolases)"/>
    <property type="match status" value="1"/>
</dbReference>
<evidence type="ECO:0000256" key="4">
    <source>
        <dbReference type="ARBA" id="ARBA00023242"/>
    </source>
</evidence>
<name>A0AAD8YF99_9STRA</name>
<comment type="subunit">
    <text evidence="6">The 26S proteasome consists of a 20S proteasome core and two 19S regulatory subunits.</text>
</comment>
<dbReference type="InterPro" id="IPR000426">
    <property type="entry name" value="Proteasome_asu_N"/>
</dbReference>
<dbReference type="Proteomes" id="UP001224775">
    <property type="component" value="Unassembled WGS sequence"/>
</dbReference>
<dbReference type="InterPro" id="IPR001353">
    <property type="entry name" value="Proteasome_sua/b"/>
</dbReference>
<evidence type="ECO:0000313" key="8">
    <source>
        <dbReference type="EMBL" id="KAK1745446.1"/>
    </source>
</evidence>
<dbReference type="SMART" id="SM00948">
    <property type="entry name" value="Proteasome_A_N"/>
    <property type="match status" value="1"/>
</dbReference>
<evidence type="ECO:0000256" key="3">
    <source>
        <dbReference type="ARBA" id="ARBA00022942"/>
    </source>
</evidence>
<accession>A0AAD8YF99</accession>
<protein>
    <recommendedName>
        <fullName evidence="6">Proteasome subunit alpha type</fullName>
    </recommendedName>
</protein>
<comment type="function">
    <text evidence="1">The proteasome is a multicatalytic proteinase complex which is characterized by its ability to cleave peptides with Arg, Phe, Tyr, Leu, and Glu adjacent to the leaving group at neutral or slightly basic pH. The proteasome has an ATP-dependent proteolytic activity.</text>
</comment>
<dbReference type="EMBL" id="JATAAI010000005">
    <property type="protein sequence ID" value="KAK1745446.1"/>
    <property type="molecule type" value="Genomic_DNA"/>
</dbReference>
<dbReference type="InterPro" id="IPR016050">
    <property type="entry name" value="Proteasome_bsu_CS"/>
</dbReference>
<feature type="domain" description="Proteasome alpha-type subunits" evidence="7">
    <location>
        <begin position="8"/>
        <end position="30"/>
    </location>
</feature>
<dbReference type="GO" id="GO:0005737">
    <property type="term" value="C:cytoplasm"/>
    <property type="evidence" value="ECO:0007669"/>
    <property type="project" value="UniProtKB-SubCell"/>
</dbReference>
<keyword evidence="9" id="KW-1185">Reference proteome</keyword>
<dbReference type="InterPro" id="IPR023332">
    <property type="entry name" value="Proteasome_alpha-type"/>
</dbReference>
<dbReference type="FunFam" id="3.60.20.10:FF:000007">
    <property type="entry name" value="Proteasome subunit alpha type"/>
    <property type="match status" value="1"/>
</dbReference>
<evidence type="ECO:0000256" key="6">
    <source>
        <dbReference type="RuleBase" id="RU000551"/>
    </source>
</evidence>
<dbReference type="PROSITE" id="PS00854">
    <property type="entry name" value="PROTEASOME_BETA_1"/>
    <property type="match status" value="1"/>
</dbReference>
<evidence type="ECO:0000256" key="1">
    <source>
        <dbReference type="ARBA" id="ARBA00002000"/>
    </source>
</evidence>
<keyword evidence="3 5" id="KW-0647">Proteasome</keyword>
<dbReference type="Gene3D" id="3.60.20.10">
    <property type="entry name" value="Glutamine Phosphoribosylpyrophosphate, subunit 1, domain 1"/>
    <property type="match status" value="1"/>
</dbReference>
<dbReference type="Pfam" id="PF10584">
    <property type="entry name" value="Proteasome_A_N"/>
    <property type="match status" value="1"/>
</dbReference>
<dbReference type="Pfam" id="PF00227">
    <property type="entry name" value="Proteasome"/>
    <property type="match status" value="1"/>
</dbReference>
<comment type="similarity">
    <text evidence="5 6">Belongs to the peptidase T1A family.</text>
</comment>
<dbReference type="InterPro" id="IPR029055">
    <property type="entry name" value="Ntn_hydrolases_N"/>
</dbReference>
<reference evidence="8" key="1">
    <citation type="submission" date="2023-06" db="EMBL/GenBank/DDBJ databases">
        <title>Survivors Of The Sea: Transcriptome response of Skeletonema marinoi to long-term dormancy.</title>
        <authorList>
            <person name="Pinder M.I.M."/>
            <person name="Kourtchenko O."/>
            <person name="Robertson E.K."/>
            <person name="Larsson T."/>
            <person name="Maumus F."/>
            <person name="Osuna-Cruz C.M."/>
            <person name="Vancaester E."/>
            <person name="Stenow R."/>
            <person name="Vandepoele K."/>
            <person name="Ploug H."/>
            <person name="Bruchert V."/>
            <person name="Godhe A."/>
            <person name="Topel M."/>
        </authorList>
    </citation>
    <scope>NUCLEOTIDE SEQUENCE</scope>
    <source>
        <strain evidence="8">R05AC</strain>
    </source>
</reference>
<comment type="subcellular location">
    <subcellularLocation>
        <location evidence="6">Cytoplasm</location>
    </subcellularLocation>
    <subcellularLocation>
        <location evidence="6">Nucleus</location>
    </subcellularLocation>
</comment>